<accession>A0A4V1N5E5</accession>
<dbReference type="NCBIfam" id="TIGR02395">
    <property type="entry name" value="rpoN_sigma"/>
    <property type="match status" value="1"/>
</dbReference>
<evidence type="ECO:0000259" key="11">
    <source>
        <dbReference type="Pfam" id="PF04963"/>
    </source>
</evidence>
<organism evidence="12 13">
    <name type="scientific">Flavobacterium piscinae</name>
    <dbReference type="NCBI Taxonomy" id="2506424"/>
    <lineage>
        <taxon>Bacteria</taxon>
        <taxon>Pseudomonadati</taxon>
        <taxon>Bacteroidota</taxon>
        <taxon>Flavobacteriia</taxon>
        <taxon>Flavobacteriales</taxon>
        <taxon>Flavobacteriaceae</taxon>
        <taxon>Flavobacterium</taxon>
    </lineage>
</organism>
<keyword evidence="4" id="KW-0548">Nucleotidyltransferase</keyword>
<dbReference type="GO" id="GO:0001216">
    <property type="term" value="F:DNA-binding transcription activator activity"/>
    <property type="evidence" value="ECO:0007669"/>
    <property type="project" value="InterPro"/>
</dbReference>
<dbReference type="Proteomes" id="UP000289734">
    <property type="component" value="Unassembled WGS sequence"/>
</dbReference>
<dbReference type="GO" id="GO:0016987">
    <property type="term" value="F:sigma factor activity"/>
    <property type="evidence" value="ECO:0007669"/>
    <property type="project" value="UniProtKB-KW"/>
</dbReference>
<keyword evidence="3" id="KW-0808">Transferase</keyword>
<dbReference type="InterPro" id="IPR038709">
    <property type="entry name" value="RpoN_core-bd_sf"/>
</dbReference>
<feature type="domain" description="RNA polymerase sigma factor 54 DNA-binding" evidence="10">
    <location>
        <begin position="327"/>
        <end position="486"/>
    </location>
</feature>
<keyword evidence="5" id="KW-0805">Transcription regulation</keyword>
<feature type="region of interest" description="Disordered" evidence="9">
    <location>
        <begin position="36"/>
        <end position="79"/>
    </location>
</feature>
<keyword evidence="2" id="KW-0240">DNA-directed RNA polymerase</keyword>
<dbReference type="OrthoDB" id="9814402at2"/>
<dbReference type="PANTHER" id="PTHR32248:SF4">
    <property type="entry name" value="RNA POLYMERASE SIGMA-54 FACTOR"/>
    <property type="match status" value="1"/>
</dbReference>
<evidence type="ECO:0000256" key="3">
    <source>
        <dbReference type="ARBA" id="ARBA00022679"/>
    </source>
</evidence>
<dbReference type="RefSeq" id="WP_129462810.1">
    <property type="nucleotide sequence ID" value="NZ_SBKQ01000001.1"/>
</dbReference>
<dbReference type="InterPro" id="IPR007634">
    <property type="entry name" value="RNA_pol_sigma_54_DNA-bd"/>
</dbReference>
<keyword evidence="7" id="KW-0238">DNA-binding</keyword>
<evidence type="ECO:0000256" key="8">
    <source>
        <dbReference type="ARBA" id="ARBA00023163"/>
    </source>
</evidence>
<dbReference type="PRINTS" id="PR00045">
    <property type="entry name" value="SIGMA54FCT"/>
</dbReference>
<comment type="caution">
    <text evidence="12">The sequence shown here is derived from an EMBL/GenBank/DDBJ whole genome shotgun (WGS) entry which is preliminary data.</text>
</comment>
<evidence type="ECO:0000256" key="1">
    <source>
        <dbReference type="ARBA" id="ARBA00008798"/>
    </source>
</evidence>
<keyword evidence="6" id="KW-0731">Sigma factor</keyword>
<dbReference type="PIRSF" id="PIRSF000774">
    <property type="entry name" value="RpoN"/>
    <property type="match status" value="1"/>
</dbReference>
<dbReference type="Pfam" id="PF04552">
    <property type="entry name" value="Sigma54_DBD"/>
    <property type="match status" value="1"/>
</dbReference>
<dbReference type="AlphaFoldDB" id="A0A4V1N5E5"/>
<keyword evidence="8" id="KW-0804">Transcription</keyword>
<evidence type="ECO:0000313" key="13">
    <source>
        <dbReference type="Proteomes" id="UP000289734"/>
    </source>
</evidence>
<dbReference type="Pfam" id="PF00309">
    <property type="entry name" value="Sigma54_AID"/>
    <property type="match status" value="1"/>
</dbReference>
<protein>
    <submittedName>
        <fullName evidence="12">RNA polymerase sigma-54 factor</fullName>
    </submittedName>
</protein>
<evidence type="ECO:0000313" key="12">
    <source>
        <dbReference type="EMBL" id="RXR35386.1"/>
    </source>
</evidence>
<feature type="compositionally biased region" description="Acidic residues" evidence="9">
    <location>
        <begin position="50"/>
        <end position="79"/>
    </location>
</feature>
<evidence type="ECO:0000256" key="4">
    <source>
        <dbReference type="ARBA" id="ARBA00022695"/>
    </source>
</evidence>
<dbReference type="Gene3D" id="1.10.10.60">
    <property type="entry name" value="Homeodomain-like"/>
    <property type="match status" value="1"/>
</dbReference>
<evidence type="ECO:0000256" key="5">
    <source>
        <dbReference type="ARBA" id="ARBA00023015"/>
    </source>
</evidence>
<proteinExistence type="inferred from homology"/>
<dbReference type="GO" id="GO:0016779">
    <property type="term" value="F:nucleotidyltransferase activity"/>
    <property type="evidence" value="ECO:0007669"/>
    <property type="project" value="UniProtKB-KW"/>
</dbReference>
<sequence>MLKQNLQFKLSQKLSPQQIQLMKLIQLPTQAFEQRLKEEMNENPALEGGKEEDDYADEFEKEEFDDYEEDEYDRIDAEDINIDEYLSNDETPDYKLQANNYSDDDEDRETPFAAPVTFHQDLINQLNTFILSEEDREIAEFLVGSIDDMGYIRRSVSDIVDDLAFTQGIYTDEESVERILHIVHELEPSGVGARDLQECLLLQLKHKTPTESVNLAIDIIENQFEQFTKKHYDKLLHKYGVSQDQLKKAIEEIEKLNPKPGGAFTGNNKMVEHVVPDFTIRIVEGELELLLNGRNAPELHVSKDYQDMLQTYKDSRDKSNAQKDAVQFIKQKLDSAKWFIDAIRQRQETLFVTMNAIMHYQQEYFLEGDETKLRPMILKDIADMIGLDISTVSRVANSKYVETPYGTKLIKEFFSEAMKNDQGEDVSTLEIKKILQNVIEEEDKQKPLPDDQLAEILKEKGYPIARRTVAKYREQLDIPVARMRKKI</sequence>
<dbReference type="GO" id="GO:0000428">
    <property type="term" value="C:DNA-directed RNA polymerase complex"/>
    <property type="evidence" value="ECO:0007669"/>
    <property type="project" value="UniProtKB-KW"/>
</dbReference>
<evidence type="ECO:0000256" key="7">
    <source>
        <dbReference type="ARBA" id="ARBA00023125"/>
    </source>
</evidence>
<dbReference type="PROSITE" id="PS50044">
    <property type="entry name" value="SIGMA54_3"/>
    <property type="match status" value="1"/>
</dbReference>
<evidence type="ECO:0000256" key="9">
    <source>
        <dbReference type="SAM" id="MobiDB-lite"/>
    </source>
</evidence>
<dbReference type="GO" id="GO:0006352">
    <property type="term" value="P:DNA-templated transcription initiation"/>
    <property type="evidence" value="ECO:0007669"/>
    <property type="project" value="InterPro"/>
</dbReference>
<dbReference type="Pfam" id="PF04963">
    <property type="entry name" value="Sigma54_CBD"/>
    <property type="match status" value="1"/>
</dbReference>
<dbReference type="PROSITE" id="PS00718">
    <property type="entry name" value="SIGMA54_2"/>
    <property type="match status" value="1"/>
</dbReference>
<gene>
    <name evidence="12" type="primary">rpoN</name>
    <name evidence="12" type="ORF">EQG68_00395</name>
</gene>
<keyword evidence="13" id="KW-1185">Reference proteome</keyword>
<comment type="similarity">
    <text evidence="1">Belongs to the sigma-54 factor family.</text>
</comment>
<evidence type="ECO:0000256" key="6">
    <source>
        <dbReference type="ARBA" id="ARBA00023082"/>
    </source>
</evidence>
<dbReference type="EMBL" id="SBKQ01000001">
    <property type="protein sequence ID" value="RXR35386.1"/>
    <property type="molecule type" value="Genomic_DNA"/>
</dbReference>
<feature type="domain" description="RNA polymerase sigma factor 54 core-binding" evidence="11">
    <location>
        <begin position="113"/>
        <end position="305"/>
    </location>
</feature>
<dbReference type="GO" id="GO:0003677">
    <property type="term" value="F:DNA binding"/>
    <property type="evidence" value="ECO:0007669"/>
    <property type="project" value="UniProtKB-KW"/>
</dbReference>
<evidence type="ECO:0000259" key="10">
    <source>
        <dbReference type="Pfam" id="PF04552"/>
    </source>
</evidence>
<evidence type="ECO:0000256" key="2">
    <source>
        <dbReference type="ARBA" id="ARBA00022478"/>
    </source>
</evidence>
<name>A0A4V1N5E5_9FLAO</name>
<dbReference type="PANTHER" id="PTHR32248">
    <property type="entry name" value="RNA POLYMERASE SIGMA-54 FACTOR"/>
    <property type="match status" value="1"/>
</dbReference>
<dbReference type="InterPro" id="IPR000394">
    <property type="entry name" value="RNA_pol_sigma_54"/>
</dbReference>
<dbReference type="Gene3D" id="1.10.10.1330">
    <property type="entry name" value="RNA polymerase sigma-54 factor, core-binding domain"/>
    <property type="match status" value="1"/>
</dbReference>
<reference evidence="13" key="1">
    <citation type="submission" date="2019-01" db="EMBL/GenBank/DDBJ databases">
        <title>Cytophagaceae bacterium strain CAR-16.</title>
        <authorList>
            <person name="Chen W.-M."/>
        </authorList>
    </citation>
    <scope>NUCLEOTIDE SEQUENCE [LARGE SCALE GENOMIC DNA]</scope>
    <source>
        <strain evidence="13">ICH-30</strain>
    </source>
</reference>
<dbReference type="InterPro" id="IPR007046">
    <property type="entry name" value="RNA_pol_sigma_54_core-bd"/>
</dbReference>